<feature type="transmembrane region" description="Helical" evidence="1">
    <location>
        <begin position="29"/>
        <end position="49"/>
    </location>
</feature>
<gene>
    <name evidence="2" type="ORF">JGT27_16970</name>
</gene>
<protein>
    <submittedName>
        <fullName evidence="2">Uncharacterized protein</fullName>
    </submittedName>
</protein>
<feature type="transmembrane region" description="Helical" evidence="1">
    <location>
        <begin position="94"/>
        <end position="115"/>
    </location>
</feature>
<sequence>MIFLLVLSGIAGIAGCVITTAWLPANLRWQGAQCAVFILIIQECILKVIPLDTDGSGLLIAAGLMLSQWFAPLIARETGKLKVHFRIPSVPGYLLMYILCLVLIGASWFPIWMVLR</sequence>
<keyword evidence="1" id="KW-0472">Membrane</keyword>
<evidence type="ECO:0000313" key="2">
    <source>
        <dbReference type="EMBL" id="MBJ6597385.1"/>
    </source>
</evidence>
<dbReference type="EMBL" id="JAELXN010000062">
    <property type="protein sequence ID" value="MBJ6597385.1"/>
    <property type="molecule type" value="Genomic_DNA"/>
</dbReference>
<name>A0A8I0R9C2_ENTAS</name>
<dbReference type="RefSeq" id="WP_045620789.1">
    <property type="nucleotide sequence ID" value="NZ_CP056712.1"/>
</dbReference>
<evidence type="ECO:0000256" key="1">
    <source>
        <dbReference type="SAM" id="Phobius"/>
    </source>
</evidence>
<accession>A0A8I0R9C2</accession>
<reference evidence="2" key="1">
    <citation type="submission" date="2020-12" db="EMBL/GenBank/DDBJ databases">
        <title>Molecular epidemiology of VIM- metallo-b-lactamase-producing Enterobacter cloacae complex isolated in France between 2015 and 2018.</title>
        <authorList>
            <person name="Emeraud C."/>
            <person name="Petit C."/>
            <person name="Bonnin R."/>
            <person name="Naas T."/>
            <person name="Dortet L."/>
        </authorList>
    </citation>
    <scope>NUCLEOTIDE SEQUENCE</scope>
    <source>
        <strain evidence="2">170C2</strain>
    </source>
</reference>
<keyword evidence="1" id="KW-0812">Transmembrane</keyword>
<dbReference type="Proteomes" id="UP000641429">
    <property type="component" value="Unassembled WGS sequence"/>
</dbReference>
<dbReference type="AlphaFoldDB" id="A0A8I0R9C2"/>
<evidence type="ECO:0000313" key="3">
    <source>
        <dbReference type="Proteomes" id="UP000641429"/>
    </source>
</evidence>
<comment type="caution">
    <text evidence="2">The sequence shown here is derived from an EMBL/GenBank/DDBJ whole genome shotgun (WGS) entry which is preliminary data.</text>
</comment>
<feature type="transmembrane region" description="Helical" evidence="1">
    <location>
        <begin position="56"/>
        <end position="74"/>
    </location>
</feature>
<keyword evidence="1" id="KW-1133">Transmembrane helix</keyword>
<organism evidence="2 3">
    <name type="scientific">Enterobacter asburiae</name>
    <dbReference type="NCBI Taxonomy" id="61645"/>
    <lineage>
        <taxon>Bacteria</taxon>
        <taxon>Pseudomonadati</taxon>
        <taxon>Pseudomonadota</taxon>
        <taxon>Gammaproteobacteria</taxon>
        <taxon>Enterobacterales</taxon>
        <taxon>Enterobacteriaceae</taxon>
        <taxon>Enterobacter</taxon>
        <taxon>Enterobacter cloacae complex</taxon>
    </lineage>
</organism>
<proteinExistence type="predicted"/>